<dbReference type="Proteomes" id="UP000594261">
    <property type="component" value="Chromosome 2"/>
</dbReference>
<evidence type="ECO:0000256" key="1">
    <source>
        <dbReference type="SAM" id="MobiDB-lite"/>
    </source>
</evidence>
<proteinExistence type="predicted"/>
<dbReference type="AlphaFoldDB" id="A0A7N2KZD3"/>
<feature type="compositionally biased region" description="Low complexity" evidence="1">
    <location>
        <begin position="1"/>
        <end position="11"/>
    </location>
</feature>
<sequence>MMSSLCGSLGSLKRENSSTQLPPTSSIESVSESKKTFTTTLCNELELNSLTPTSLDFPTLKSELDGDIEVQSPDNSLWESFFSDQLDGDFMISSPVRNLPSPQTSTYNYNYNYAQAVQGQSLSGFSPPRLLSQIGPFSSTNKGKGLSPLHRVFNLPKNQYMQPAEGLSMPAIEEFLDDYIGSSSHCFDIPNIVPAVDGLTISNNSSRFCGSVSETSSLGSSQLTQESDIYQMSGSIASGPLSELLQQDRHQDNQLQQNQTQQQEQYHHNLNHSLMAPQPIGSEQNVGTSSQDSVSNDQITNNNSRNDISGHWTAGIGHQNDHFSLSGDQKAKINR</sequence>
<name>A0A7N2KZD3_QUELO</name>
<protein>
    <submittedName>
        <fullName evidence="2">Uncharacterized protein</fullName>
    </submittedName>
</protein>
<keyword evidence="3" id="KW-1185">Reference proteome</keyword>
<reference evidence="3" key="1">
    <citation type="journal article" date="2016" name="G3 (Bethesda)">
        <title>First Draft Assembly and Annotation of the Genome of a California Endemic Oak Quercus lobata Nee (Fagaceae).</title>
        <authorList>
            <person name="Sork V.L."/>
            <person name="Fitz-Gibbon S.T."/>
            <person name="Puiu D."/>
            <person name="Crepeau M."/>
            <person name="Gugger P.F."/>
            <person name="Sherman R."/>
            <person name="Stevens K."/>
            <person name="Langley C.H."/>
            <person name="Pellegrini M."/>
            <person name="Salzberg S.L."/>
        </authorList>
    </citation>
    <scope>NUCLEOTIDE SEQUENCE [LARGE SCALE GENOMIC DNA]</scope>
    <source>
        <strain evidence="3">cv. SW786</strain>
    </source>
</reference>
<feature type="region of interest" description="Disordered" evidence="1">
    <location>
        <begin position="1"/>
        <end position="32"/>
    </location>
</feature>
<accession>A0A7N2KZD3</accession>
<dbReference type="EnsemblPlants" id="QL02p070702:mrna">
    <property type="protein sequence ID" value="QL02p070702:mrna"/>
    <property type="gene ID" value="QL02p070702"/>
</dbReference>
<dbReference type="InParanoid" id="A0A7N2KZD3"/>
<dbReference type="Gramene" id="QL02p070702:mrna">
    <property type="protein sequence ID" value="QL02p070702:mrna"/>
    <property type="gene ID" value="QL02p070702"/>
</dbReference>
<feature type="region of interest" description="Disordered" evidence="1">
    <location>
        <begin position="274"/>
        <end position="335"/>
    </location>
</feature>
<feature type="compositionally biased region" description="Polar residues" evidence="1">
    <location>
        <begin position="281"/>
        <end position="307"/>
    </location>
</feature>
<evidence type="ECO:0000313" key="2">
    <source>
        <dbReference type="EnsemblPlants" id="QL02p070702:mrna"/>
    </source>
</evidence>
<evidence type="ECO:0000313" key="3">
    <source>
        <dbReference type="Proteomes" id="UP000594261"/>
    </source>
</evidence>
<reference evidence="2" key="2">
    <citation type="submission" date="2021-01" db="UniProtKB">
        <authorList>
            <consortium name="EnsemblPlants"/>
        </authorList>
    </citation>
    <scope>IDENTIFICATION</scope>
</reference>
<organism evidence="2 3">
    <name type="scientific">Quercus lobata</name>
    <name type="common">Valley oak</name>
    <dbReference type="NCBI Taxonomy" id="97700"/>
    <lineage>
        <taxon>Eukaryota</taxon>
        <taxon>Viridiplantae</taxon>
        <taxon>Streptophyta</taxon>
        <taxon>Embryophyta</taxon>
        <taxon>Tracheophyta</taxon>
        <taxon>Spermatophyta</taxon>
        <taxon>Magnoliopsida</taxon>
        <taxon>eudicotyledons</taxon>
        <taxon>Gunneridae</taxon>
        <taxon>Pentapetalae</taxon>
        <taxon>rosids</taxon>
        <taxon>fabids</taxon>
        <taxon>Fagales</taxon>
        <taxon>Fagaceae</taxon>
        <taxon>Quercus</taxon>
    </lineage>
</organism>
<feature type="compositionally biased region" description="Polar residues" evidence="1">
    <location>
        <begin position="17"/>
        <end position="32"/>
    </location>
</feature>